<sequence length="137" mass="16085">MRAITKLLSSTALIQSQPTRRRSLFLFLSTRGGRRIERSPGPTPEFESPTSVYDRCLQEATKLKTHIFMANHTRPTRFKLRVMKRVFRPPVHIPKRIAKRRGGTDVVSGKRVPFTKAMWEKQKRMYRKRHSLSTIHE</sequence>
<keyword evidence="2" id="KW-1185">Reference proteome</keyword>
<evidence type="ECO:0000313" key="1">
    <source>
        <dbReference type="EMBL" id="KAI9909326.1"/>
    </source>
</evidence>
<organism evidence="1 2">
    <name type="scientific">Peronosclerospora sorghi</name>
    <dbReference type="NCBI Taxonomy" id="230839"/>
    <lineage>
        <taxon>Eukaryota</taxon>
        <taxon>Sar</taxon>
        <taxon>Stramenopiles</taxon>
        <taxon>Oomycota</taxon>
        <taxon>Peronosporomycetes</taxon>
        <taxon>Peronosporales</taxon>
        <taxon>Peronosporaceae</taxon>
        <taxon>Peronosclerospora</taxon>
    </lineage>
</organism>
<dbReference type="EMBL" id="CM047586">
    <property type="protein sequence ID" value="KAI9909326.1"/>
    <property type="molecule type" value="Genomic_DNA"/>
</dbReference>
<comment type="caution">
    <text evidence="1">The sequence shown here is derived from an EMBL/GenBank/DDBJ whole genome shotgun (WGS) entry which is preliminary data.</text>
</comment>
<protein>
    <submittedName>
        <fullName evidence="1">Uncharacterized protein</fullName>
    </submittedName>
</protein>
<name>A0ACC0VT96_9STRA</name>
<reference evidence="1 2" key="1">
    <citation type="journal article" date="2022" name="bioRxiv">
        <title>The genome of the oomycete Peronosclerospora sorghi, a cosmopolitan pathogen of maize and sorghum, is inflated with dispersed pseudogenes.</title>
        <authorList>
            <person name="Fletcher K."/>
            <person name="Martin F."/>
            <person name="Isakeit T."/>
            <person name="Cavanaugh K."/>
            <person name="Magill C."/>
            <person name="Michelmore R."/>
        </authorList>
    </citation>
    <scope>NUCLEOTIDE SEQUENCE [LARGE SCALE GENOMIC DNA]</scope>
    <source>
        <strain evidence="1">P6</strain>
    </source>
</reference>
<accession>A0ACC0VT96</accession>
<proteinExistence type="predicted"/>
<dbReference type="Proteomes" id="UP001163321">
    <property type="component" value="Chromosome 7"/>
</dbReference>
<evidence type="ECO:0000313" key="2">
    <source>
        <dbReference type="Proteomes" id="UP001163321"/>
    </source>
</evidence>
<gene>
    <name evidence="1" type="ORF">PsorP6_014979</name>
</gene>